<dbReference type="CDD" id="cd00077">
    <property type="entry name" value="HDc"/>
    <property type="match status" value="1"/>
</dbReference>
<name>A0ABS5DYM7_9BURK</name>
<sequence>MTGNLALEVMTRRMADLPALPKAVTEVSRALQRDDLSTTRCVELIETDPALAAATLKLANSPLYGLSGRIGSINDAVRMLGLRAVSGLLTTVALRRAFRIDPKVNFKASEYWRHAFATGLLARALARRGDLDPNEAFVTGLMHDVGQLVLAMYYPMEAGRAIALAQAEGLDTSAAEIKSMGISHPQIGAMLVKHWYFPVHIEVAIAQHHEPQPSALGRWDHLGAIIHAAEALAHALDAGGSLKAAVAAMHPPIWRELALSEDDALNLLKDIEQSLKEFSAAMSS</sequence>
<proteinExistence type="predicted"/>
<dbReference type="PANTHER" id="PTHR33525:SF3">
    <property type="entry name" value="RIBONUCLEASE Y"/>
    <property type="match status" value="1"/>
</dbReference>
<dbReference type="PROSITE" id="PS51833">
    <property type="entry name" value="HDOD"/>
    <property type="match status" value="1"/>
</dbReference>
<evidence type="ECO:0000313" key="3">
    <source>
        <dbReference type="Proteomes" id="UP000672097"/>
    </source>
</evidence>
<feature type="domain" description="HDOD" evidence="1">
    <location>
        <begin position="17"/>
        <end position="211"/>
    </location>
</feature>
<dbReference type="Proteomes" id="UP000672097">
    <property type="component" value="Unassembled WGS sequence"/>
</dbReference>
<dbReference type="InterPro" id="IPR003607">
    <property type="entry name" value="HD/PDEase_dom"/>
</dbReference>
<dbReference type="InterPro" id="IPR052340">
    <property type="entry name" value="RNase_Y/CdgJ"/>
</dbReference>
<keyword evidence="3" id="KW-1185">Reference proteome</keyword>
<dbReference type="EMBL" id="JAGQDG010000004">
    <property type="protein sequence ID" value="MBQ0935931.1"/>
    <property type="molecule type" value="Genomic_DNA"/>
</dbReference>
<dbReference type="Gene3D" id="1.10.3210.10">
    <property type="entry name" value="Hypothetical protein af1432"/>
    <property type="match status" value="1"/>
</dbReference>
<dbReference type="InterPro" id="IPR013976">
    <property type="entry name" value="HDOD"/>
</dbReference>
<dbReference type="PANTHER" id="PTHR33525">
    <property type="match status" value="1"/>
</dbReference>
<dbReference type="RefSeq" id="WP_210809249.1">
    <property type="nucleotide sequence ID" value="NZ_JAGQDG010000004.1"/>
</dbReference>
<dbReference type="Pfam" id="PF08668">
    <property type="entry name" value="HDOD"/>
    <property type="match status" value="1"/>
</dbReference>
<reference evidence="2 3" key="1">
    <citation type="submission" date="2021-04" db="EMBL/GenBank/DDBJ databases">
        <title>The genome sequence of type strain Ideonella paludis KCTC 32238.</title>
        <authorList>
            <person name="Liu Y."/>
        </authorList>
    </citation>
    <scope>NUCLEOTIDE SEQUENCE [LARGE SCALE GENOMIC DNA]</scope>
    <source>
        <strain evidence="2 3">KCTC 32238</strain>
    </source>
</reference>
<comment type="caution">
    <text evidence="2">The sequence shown here is derived from an EMBL/GenBank/DDBJ whole genome shotgun (WGS) entry which is preliminary data.</text>
</comment>
<evidence type="ECO:0000313" key="2">
    <source>
        <dbReference type="EMBL" id="MBQ0935931.1"/>
    </source>
</evidence>
<protein>
    <submittedName>
        <fullName evidence="2">HDOD domain-containing protein</fullName>
    </submittedName>
</protein>
<dbReference type="SUPFAM" id="SSF109604">
    <property type="entry name" value="HD-domain/PDEase-like"/>
    <property type="match status" value="1"/>
</dbReference>
<accession>A0ABS5DYM7</accession>
<gene>
    <name evidence="2" type="ORF">KAK11_11390</name>
</gene>
<evidence type="ECO:0000259" key="1">
    <source>
        <dbReference type="PROSITE" id="PS51833"/>
    </source>
</evidence>
<organism evidence="2 3">
    <name type="scientific">Ideonella paludis</name>
    <dbReference type="NCBI Taxonomy" id="1233411"/>
    <lineage>
        <taxon>Bacteria</taxon>
        <taxon>Pseudomonadati</taxon>
        <taxon>Pseudomonadota</taxon>
        <taxon>Betaproteobacteria</taxon>
        <taxon>Burkholderiales</taxon>
        <taxon>Sphaerotilaceae</taxon>
        <taxon>Ideonella</taxon>
    </lineage>
</organism>